<gene>
    <name evidence="6" type="ORF">P5G49_01625</name>
</gene>
<keyword evidence="3 6" id="KW-0378">Hydrolase</keyword>
<dbReference type="EMBL" id="JAROCC010000001">
    <property type="protein sequence ID" value="MDN4606177.1"/>
    <property type="molecule type" value="Genomic_DNA"/>
</dbReference>
<keyword evidence="7" id="KW-1185">Reference proteome</keyword>
<feature type="domain" description="Peptidase metallopeptidase" evidence="5">
    <location>
        <begin position="29"/>
        <end position="183"/>
    </location>
</feature>
<dbReference type="InterPro" id="IPR021190">
    <property type="entry name" value="Pept_M10A"/>
</dbReference>
<dbReference type="InterPro" id="IPR006026">
    <property type="entry name" value="Peptidase_Metallo"/>
</dbReference>
<dbReference type="EC" id="3.4.24.-" evidence="6"/>
<evidence type="ECO:0000259" key="5">
    <source>
        <dbReference type="SMART" id="SM00235"/>
    </source>
</evidence>
<proteinExistence type="predicted"/>
<dbReference type="SUPFAM" id="SSF55486">
    <property type="entry name" value="Metalloproteases ('zincins'), catalytic domain"/>
    <property type="match status" value="1"/>
</dbReference>
<keyword evidence="6" id="KW-0482">Metalloprotease</keyword>
<accession>A0ABT8JMA9</accession>
<evidence type="ECO:0000313" key="6">
    <source>
        <dbReference type="EMBL" id="MDN4606177.1"/>
    </source>
</evidence>
<evidence type="ECO:0000256" key="1">
    <source>
        <dbReference type="ARBA" id="ARBA00022670"/>
    </source>
</evidence>
<dbReference type="InterPro" id="IPR024079">
    <property type="entry name" value="MetalloPept_cat_dom_sf"/>
</dbReference>
<dbReference type="Proteomes" id="UP001175097">
    <property type="component" value="Unassembled WGS sequence"/>
</dbReference>
<dbReference type="GO" id="GO:0008237">
    <property type="term" value="F:metallopeptidase activity"/>
    <property type="evidence" value="ECO:0007669"/>
    <property type="project" value="UniProtKB-KW"/>
</dbReference>
<reference evidence="6" key="1">
    <citation type="submission" date="2023-03" db="EMBL/GenBank/DDBJ databases">
        <title>MT1 and MT2 Draft Genomes of Novel Species.</title>
        <authorList>
            <person name="Venkateswaran K."/>
        </authorList>
    </citation>
    <scope>NUCLEOTIDE SEQUENCE</scope>
    <source>
        <strain evidence="6">F6_3S_P_2</strain>
    </source>
</reference>
<dbReference type="PRINTS" id="PR00138">
    <property type="entry name" value="MATRIXIN"/>
</dbReference>
<evidence type="ECO:0000256" key="2">
    <source>
        <dbReference type="ARBA" id="ARBA00022723"/>
    </source>
</evidence>
<organism evidence="6 7">
    <name type="scientific">Sporosarcina highlanderae</name>
    <dbReference type="NCBI Taxonomy" id="3035916"/>
    <lineage>
        <taxon>Bacteria</taxon>
        <taxon>Bacillati</taxon>
        <taxon>Bacillota</taxon>
        <taxon>Bacilli</taxon>
        <taxon>Bacillales</taxon>
        <taxon>Caryophanaceae</taxon>
        <taxon>Sporosarcina</taxon>
    </lineage>
</organism>
<evidence type="ECO:0000256" key="3">
    <source>
        <dbReference type="ARBA" id="ARBA00022801"/>
    </source>
</evidence>
<evidence type="ECO:0000313" key="7">
    <source>
        <dbReference type="Proteomes" id="UP001175097"/>
    </source>
</evidence>
<keyword evidence="2" id="KW-0479">Metal-binding</keyword>
<keyword evidence="1" id="KW-0645">Protease</keyword>
<dbReference type="InterPro" id="IPR001818">
    <property type="entry name" value="Pept_M10_metallopeptidase"/>
</dbReference>
<dbReference type="PANTHER" id="PTHR10201">
    <property type="entry name" value="MATRIX METALLOPROTEINASE"/>
    <property type="match status" value="1"/>
</dbReference>
<comment type="caution">
    <text evidence="6">The sequence shown here is derived from an EMBL/GenBank/DDBJ whole genome shotgun (WGS) entry which is preliminary data.</text>
</comment>
<sequence>MRKLIVSLLVIVLPVLLIKSSLAHYTLTESGKFKGANLHPYYYESTIPSTWKSYIDASFGEWNSKSSKVFLYASSSTVDSRISMGGGFSEIAVTVVYGGLKGEPHEFFRITFNEDRKFSTIGSNDYNLRTVARHEIGHALGLDHVGGIFPSSDTKAHIMYENYTGEKGLHAHDIEGLREIYGN</sequence>
<keyword evidence="4" id="KW-0862">Zinc</keyword>
<name>A0ABT8JMA9_9BACL</name>
<dbReference type="Pfam" id="PF00413">
    <property type="entry name" value="Peptidase_M10"/>
    <property type="match status" value="1"/>
</dbReference>
<dbReference type="SMART" id="SM00235">
    <property type="entry name" value="ZnMc"/>
    <property type="match status" value="1"/>
</dbReference>
<dbReference type="RefSeq" id="WP_301241718.1">
    <property type="nucleotide sequence ID" value="NZ_JAROCC010000001.1"/>
</dbReference>
<protein>
    <submittedName>
        <fullName evidence="6">Matrixin family metalloprotease</fullName>
        <ecNumber evidence="6">3.4.24.-</ecNumber>
    </submittedName>
</protein>
<dbReference type="Gene3D" id="3.40.390.10">
    <property type="entry name" value="Collagenase (Catalytic Domain)"/>
    <property type="match status" value="1"/>
</dbReference>
<evidence type="ECO:0000256" key="4">
    <source>
        <dbReference type="ARBA" id="ARBA00022833"/>
    </source>
</evidence>